<dbReference type="AlphaFoldDB" id="A0AAW2V3J5"/>
<proteinExistence type="predicted"/>
<evidence type="ECO:0000313" key="1">
    <source>
        <dbReference type="EMBL" id="KAL0424315.1"/>
    </source>
</evidence>
<gene>
    <name evidence="1" type="ORF">Sradi_0966300</name>
</gene>
<reference evidence="1" key="1">
    <citation type="submission" date="2020-06" db="EMBL/GenBank/DDBJ databases">
        <authorList>
            <person name="Li T."/>
            <person name="Hu X."/>
            <person name="Zhang T."/>
            <person name="Song X."/>
            <person name="Zhang H."/>
            <person name="Dai N."/>
            <person name="Sheng W."/>
            <person name="Hou X."/>
            <person name="Wei L."/>
        </authorList>
    </citation>
    <scope>NUCLEOTIDE SEQUENCE</scope>
    <source>
        <strain evidence="1">G02</strain>
        <tissue evidence="1">Leaf</tissue>
    </source>
</reference>
<dbReference type="EMBL" id="JACGWJ010000004">
    <property type="protein sequence ID" value="KAL0424315.1"/>
    <property type="molecule type" value="Genomic_DNA"/>
</dbReference>
<organism evidence="1">
    <name type="scientific">Sesamum radiatum</name>
    <name type="common">Black benniseed</name>
    <dbReference type="NCBI Taxonomy" id="300843"/>
    <lineage>
        <taxon>Eukaryota</taxon>
        <taxon>Viridiplantae</taxon>
        <taxon>Streptophyta</taxon>
        <taxon>Embryophyta</taxon>
        <taxon>Tracheophyta</taxon>
        <taxon>Spermatophyta</taxon>
        <taxon>Magnoliopsida</taxon>
        <taxon>eudicotyledons</taxon>
        <taxon>Gunneridae</taxon>
        <taxon>Pentapetalae</taxon>
        <taxon>asterids</taxon>
        <taxon>lamiids</taxon>
        <taxon>Lamiales</taxon>
        <taxon>Pedaliaceae</taxon>
        <taxon>Sesamum</taxon>
    </lineage>
</organism>
<sequence>MAELVDLSPGATVRPLAEASAFVKPIVLKFTLSGEVVESPLQLDFGCFKPVAVASITHLHFPLCFSWSLSPFDL</sequence>
<comment type="caution">
    <text evidence="1">The sequence shown here is derived from an EMBL/GenBank/DDBJ whole genome shotgun (WGS) entry which is preliminary data.</text>
</comment>
<accession>A0AAW2V3J5</accession>
<name>A0AAW2V3J5_SESRA</name>
<reference evidence="1" key="2">
    <citation type="journal article" date="2024" name="Plant">
        <title>Genomic evolution and insights into agronomic trait innovations of Sesamum species.</title>
        <authorList>
            <person name="Miao H."/>
            <person name="Wang L."/>
            <person name="Qu L."/>
            <person name="Liu H."/>
            <person name="Sun Y."/>
            <person name="Le M."/>
            <person name="Wang Q."/>
            <person name="Wei S."/>
            <person name="Zheng Y."/>
            <person name="Lin W."/>
            <person name="Duan Y."/>
            <person name="Cao H."/>
            <person name="Xiong S."/>
            <person name="Wang X."/>
            <person name="Wei L."/>
            <person name="Li C."/>
            <person name="Ma Q."/>
            <person name="Ju M."/>
            <person name="Zhao R."/>
            <person name="Li G."/>
            <person name="Mu C."/>
            <person name="Tian Q."/>
            <person name="Mei H."/>
            <person name="Zhang T."/>
            <person name="Gao T."/>
            <person name="Zhang H."/>
        </authorList>
    </citation>
    <scope>NUCLEOTIDE SEQUENCE</scope>
    <source>
        <strain evidence="1">G02</strain>
    </source>
</reference>
<protein>
    <submittedName>
        <fullName evidence="1">Uncharacterized protein</fullName>
    </submittedName>
</protein>